<accession>A0A5K0W2R0</accession>
<feature type="compositionally biased region" description="Basic and acidic residues" evidence="1">
    <location>
        <begin position="100"/>
        <end position="173"/>
    </location>
</feature>
<feature type="compositionally biased region" description="Polar residues" evidence="1">
    <location>
        <begin position="65"/>
        <end position="75"/>
    </location>
</feature>
<feature type="region of interest" description="Disordered" evidence="1">
    <location>
        <begin position="195"/>
        <end position="220"/>
    </location>
</feature>
<evidence type="ECO:0000256" key="2">
    <source>
        <dbReference type="SAM" id="Phobius"/>
    </source>
</evidence>
<proteinExistence type="predicted"/>
<feature type="transmembrane region" description="Helical" evidence="2">
    <location>
        <begin position="36"/>
        <end position="56"/>
    </location>
</feature>
<dbReference type="PANTHER" id="PTHR37746:SF1">
    <property type="entry name" value="TRANSMEMBRANE PROTEIN"/>
    <property type="match status" value="1"/>
</dbReference>
<keyword evidence="2" id="KW-0812">Transmembrane</keyword>
<feature type="transmembrane region" description="Helical" evidence="2">
    <location>
        <begin position="12"/>
        <end position="30"/>
    </location>
</feature>
<dbReference type="AlphaFoldDB" id="A0A5K0W2R0"/>
<feature type="compositionally biased region" description="Acidic residues" evidence="1">
    <location>
        <begin position="196"/>
        <end position="208"/>
    </location>
</feature>
<feature type="region of interest" description="Disordered" evidence="1">
    <location>
        <begin position="65"/>
        <end position="173"/>
    </location>
</feature>
<keyword evidence="2" id="KW-0472">Membrane</keyword>
<keyword evidence="2" id="KW-1133">Transmembrane helix</keyword>
<evidence type="ECO:0000256" key="1">
    <source>
        <dbReference type="SAM" id="MobiDB-lite"/>
    </source>
</evidence>
<organism evidence="3">
    <name type="scientific">Nymphaea colorata</name>
    <name type="common">pocket water lily</name>
    <dbReference type="NCBI Taxonomy" id="210225"/>
    <lineage>
        <taxon>Eukaryota</taxon>
        <taxon>Viridiplantae</taxon>
        <taxon>Streptophyta</taxon>
        <taxon>Embryophyta</taxon>
        <taxon>Tracheophyta</taxon>
        <taxon>Spermatophyta</taxon>
        <taxon>Magnoliopsida</taxon>
        <taxon>Nymphaeales</taxon>
        <taxon>Nymphaeaceae</taxon>
        <taxon>Nymphaea</taxon>
    </lineage>
</organism>
<dbReference type="OrthoDB" id="1939257at2759"/>
<dbReference type="Gramene" id="NC1G0135900.1">
    <property type="protein sequence ID" value="NC1G0135900.1:cds"/>
    <property type="gene ID" value="NC1G0135900"/>
</dbReference>
<reference evidence="3" key="1">
    <citation type="submission" date="2019-09" db="EMBL/GenBank/DDBJ databases">
        <authorList>
            <person name="Zhang L."/>
        </authorList>
    </citation>
    <scope>NUCLEOTIDE SEQUENCE</scope>
</reference>
<feature type="compositionally biased region" description="Basic and acidic residues" evidence="1">
    <location>
        <begin position="209"/>
        <end position="220"/>
    </location>
</feature>
<sequence>MGSMLSSPNSNPLISIFVCFHLLVLLYAPHLFLRLLFSPVLICTGVLLAGILHLGATKKQKQLESTTARQKQIESTTKKQELLESTTQKQKQLESPKSAVEIEDKECEKEEAREDRECEKEEAREDRECEKEEARQDRECEKEEARQDREFEKEDAPEEREYEKEEEREPEVVYQQERRFSDIFVEWHRRAPLEVIYEDSEGEKDEEAGDRPERPPAARERVEACSLSLCYPDSDSDSSSDDGFPVIDEWEHPENRYFRWEEEKDDGLIEIPIFLGGDRCRSEGRGPGFFPADEDNLIEIDLFHQTVVKRPDFPARIQAAT</sequence>
<gene>
    <name evidence="3" type="ORF">NYM_LOCUS2407</name>
</gene>
<feature type="compositionally biased region" description="Polar residues" evidence="1">
    <location>
        <begin position="83"/>
        <end position="95"/>
    </location>
</feature>
<name>A0A5K0W2R0_9MAGN</name>
<evidence type="ECO:0000313" key="3">
    <source>
        <dbReference type="EMBL" id="VVV46746.1"/>
    </source>
</evidence>
<dbReference type="PANTHER" id="PTHR37746">
    <property type="entry name" value="TRANSMEMBRANE PROTEIN"/>
    <property type="match status" value="1"/>
</dbReference>
<dbReference type="EMBL" id="LR721774">
    <property type="protein sequence ID" value="VVV46746.1"/>
    <property type="molecule type" value="Genomic_DNA"/>
</dbReference>
<protein>
    <submittedName>
        <fullName evidence="3">Uncharacterized protein</fullName>
    </submittedName>
</protein>
<dbReference type="OMA" id="VENTQCH"/>